<evidence type="ECO:0000256" key="4">
    <source>
        <dbReference type="ARBA" id="ARBA00023270"/>
    </source>
</evidence>
<dbReference type="KEGG" id="cpas:Clopa_0600"/>
<dbReference type="PROSITE" id="PS01054">
    <property type="entry name" value="TRANSALDOLASE_1"/>
    <property type="match status" value="1"/>
</dbReference>
<dbReference type="GO" id="GO:0005975">
    <property type="term" value="P:carbohydrate metabolic process"/>
    <property type="evidence" value="ECO:0007669"/>
    <property type="project" value="InterPro"/>
</dbReference>
<dbReference type="HOGENOM" id="CLU_079764_2_0_9"/>
<gene>
    <name evidence="5" type="ORF">Clopa_0600</name>
</gene>
<reference evidence="5 6" key="1">
    <citation type="submission" date="2012-01" db="EMBL/GenBank/DDBJ databases">
        <title>Complete sequence of chromosome of Clostridium pasteurianum BC1.</title>
        <authorList>
            <consortium name="US DOE Joint Genome Institute"/>
            <person name="Lucas S."/>
            <person name="Han J."/>
            <person name="Lapidus A."/>
            <person name="Cheng J.-F."/>
            <person name="Goodwin L."/>
            <person name="Pitluck S."/>
            <person name="Peters L."/>
            <person name="Mikhailova N."/>
            <person name="Teshima H."/>
            <person name="Detter J.C."/>
            <person name="Han C."/>
            <person name="Tapia R."/>
            <person name="Land M."/>
            <person name="Hauser L."/>
            <person name="Kyrpides N."/>
            <person name="Ivanova N."/>
            <person name="Pagani I."/>
            <person name="Dunn J."/>
            <person name="Taghavi S."/>
            <person name="Francis A."/>
            <person name="van der Lelie D."/>
            <person name="Woyke T."/>
        </authorList>
    </citation>
    <scope>NUCLEOTIDE SEQUENCE [LARGE SCALE GENOMIC DNA]</scope>
    <source>
        <strain evidence="5 6">BC1</strain>
    </source>
</reference>
<name>R4JZB7_CLOPA</name>
<accession>R4JZB7</accession>
<dbReference type="SUPFAM" id="SSF51569">
    <property type="entry name" value="Aldolase"/>
    <property type="match status" value="1"/>
</dbReference>
<dbReference type="Pfam" id="PF00923">
    <property type="entry name" value="TAL_FSA"/>
    <property type="match status" value="1"/>
</dbReference>
<dbReference type="GO" id="GO:0005737">
    <property type="term" value="C:cytoplasm"/>
    <property type="evidence" value="ECO:0007669"/>
    <property type="project" value="UniProtKB-SubCell"/>
</dbReference>
<dbReference type="NCBIfam" id="NF009299">
    <property type="entry name" value="PRK12656.1"/>
    <property type="match status" value="1"/>
</dbReference>
<dbReference type="GO" id="GO:0016740">
    <property type="term" value="F:transferase activity"/>
    <property type="evidence" value="ECO:0007669"/>
    <property type="project" value="UniProtKB-KW"/>
</dbReference>
<dbReference type="InterPro" id="IPR001585">
    <property type="entry name" value="TAL/FSA"/>
</dbReference>
<dbReference type="Proteomes" id="UP000013523">
    <property type="component" value="Chromosome"/>
</dbReference>
<dbReference type="CDD" id="cd00956">
    <property type="entry name" value="Transaldolase_FSA"/>
    <property type="match status" value="1"/>
</dbReference>
<evidence type="ECO:0000313" key="5">
    <source>
        <dbReference type="EMBL" id="AGK95648.1"/>
    </source>
</evidence>
<dbReference type="OrthoDB" id="9807051at2"/>
<proteinExistence type="predicted"/>
<dbReference type="InterPro" id="IPR018225">
    <property type="entry name" value="Transaldolase_AS"/>
</dbReference>
<dbReference type="PROSITE" id="PS00958">
    <property type="entry name" value="TRANSALDOLASE_2"/>
    <property type="match status" value="1"/>
</dbReference>
<dbReference type="PANTHER" id="PTHR10683">
    <property type="entry name" value="TRANSALDOLASE"/>
    <property type="match status" value="1"/>
</dbReference>
<dbReference type="RefSeq" id="WP_015613974.1">
    <property type="nucleotide sequence ID" value="NC_021182.1"/>
</dbReference>
<keyword evidence="6" id="KW-1185">Reference proteome</keyword>
<dbReference type="eggNOG" id="COG0176">
    <property type="taxonomic scope" value="Bacteria"/>
</dbReference>
<dbReference type="FunFam" id="3.20.20.70:FF:000018">
    <property type="entry name" value="Probable transaldolase"/>
    <property type="match status" value="1"/>
</dbReference>
<comment type="subcellular location">
    <subcellularLocation>
        <location evidence="1">Cytoplasm</location>
    </subcellularLocation>
</comment>
<dbReference type="GO" id="GO:0016832">
    <property type="term" value="F:aldehyde-lyase activity"/>
    <property type="evidence" value="ECO:0007669"/>
    <property type="project" value="InterPro"/>
</dbReference>
<sequence length="229" mass="25532">MKFLFDTANIEDIRRYSEFFPIAGITSNPSIIKKEGKIDFFNHFKEIREIIGRDKDLHIQILAEDAEGILKETETILENVDDKVCIKVPVTEQGLKGIRTLKAKGISVTATAIYTKIQGLLAIEAGADFIAPYFNRMENMDINPREVISTFANMISEYNYSTKILAASFKNIGQVNDAFAAGAQMVTVSPDLLHTAFKMPSIQKAVDDFVADWKGVFGEKVSICDLPNN</sequence>
<evidence type="ECO:0000256" key="3">
    <source>
        <dbReference type="ARBA" id="ARBA00022679"/>
    </source>
</evidence>
<dbReference type="STRING" id="86416.Clopa_0600"/>
<keyword evidence="3" id="KW-0808">Transferase</keyword>
<protein>
    <submittedName>
        <fullName evidence="5">Transaldolase</fullName>
    </submittedName>
</protein>
<dbReference type="Gene3D" id="3.20.20.70">
    <property type="entry name" value="Aldolase class I"/>
    <property type="match status" value="1"/>
</dbReference>
<evidence type="ECO:0000313" key="6">
    <source>
        <dbReference type="Proteomes" id="UP000013523"/>
    </source>
</evidence>
<evidence type="ECO:0000256" key="2">
    <source>
        <dbReference type="ARBA" id="ARBA00022490"/>
    </source>
</evidence>
<dbReference type="EMBL" id="CP003261">
    <property type="protein sequence ID" value="AGK95648.1"/>
    <property type="molecule type" value="Genomic_DNA"/>
</dbReference>
<organism evidence="5 6">
    <name type="scientific">Clostridium pasteurianum BC1</name>
    <dbReference type="NCBI Taxonomy" id="86416"/>
    <lineage>
        <taxon>Bacteria</taxon>
        <taxon>Bacillati</taxon>
        <taxon>Bacillota</taxon>
        <taxon>Clostridia</taxon>
        <taxon>Eubacteriales</taxon>
        <taxon>Clostridiaceae</taxon>
        <taxon>Clostridium</taxon>
    </lineage>
</organism>
<keyword evidence="2" id="KW-0963">Cytoplasm</keyword>
<dbReference type="InterPro" id="IPR013785">
    <property type="entry name" value="Aldolase_TIM"/>
</dbReference>
<evidence type="ECO:0000256" key="1">
    <source>
        <dbReference type="ARBA" id="ARBA00004496"/>
    </source>
</evidence>
<keyword evidence="4" id="KW-0704">Schiff base</keyword>
<dbReference type="AlphaFoldDB" id="R4JZB7"/>
<dbReference type="InterPro" id="IPR033919">
    <property type="entry name" value="TSA/FSA_arc/bac"/>
</dbReference>
<dbReference type="PANTHER" id="PTHR10683:SF28">
    <property type="entry name" value="TRANSALDOLASE C"/>
    <property type="match status" value="1"/>
</dbReference>
<dbReference type="PATRIC" id="fig|86416.3.peg.582"/>